<name>A0A9X2Y153_9BACT</name>
<sequence length="82" mass="9444">MECTVVVLYHGALTYYTVSETENGTYEAGLLKYNGDQKQEPPHKVSFKKQGRHCSGDFNDQDLLDDIYLAIKTQQQKRRDKS</sequence>
<reference evidence="1" key="2">
    <citation type="submission" date="2023-04" db="EMBL/GenBank/DDBJ databases">
        <title>Paracnuella aquatica gen. nov., sp. nov., a member of the family Chitinophagaceae isolated from a hot spring.</title>
        <authorList>
            <person name="Wang C."/>
        </authorList>
    </citation>
    <scope>NUCLEOTIDE SEQUENCE</scope>
    <source>
        <strain evidence="1">LB-8</strain>
    </source>
</reference>
<keyword evidence="2" id="KW-1185">Reference proteome</keyword>
<dbReference type="RefSeq" id="WP_279300241.1">
    <property type="nucleotide sequence ID" value="NZ_JAOTIF010000048.1"/>
</dbReference>
<evidence type="ECO:0000313" key="1">
    <source>
        <dbReference type="EMBL" id="MCU7552805.1"/>
    </source>
</evidence>
<reference evidence="1" key="1">
    <citation type="submission" date="2022-09" db="EMBL/GenBank/DDBJ databases">
        <authorList>
            <person name="Yuan C."/>
            <person name="Ke Z."/>
        </authorList>
    </citation>
    <scope>NUCLEOTIDE SEQUENCE</scope>
    <source>
        <strain evidence="1">LB-8</strain>
    </source>
</reference>
<dbReference type="EMBL" id="JAOTIF010000048">
    <property type="protein sequence ID" value="MCU7552805.1"/>
    <property type="molecule type" value="Genomic_DNA"/>
</dbReference>
<protein>
    <submittedName>
        <fullName evidence="1">Uncharacterized protein</fullName>
    </submittedName>
</protein>
<proteinExistence type="predicted"/>
<comment type="caution">
    <text evidence="1">The sequence shown here is derived from an EMBL/GenBank/DDBJ whole genome shotgun (WGS) entry which is preliminary data.</text>
</comment>
<gene>
    <name evidence="1" type="ORF">OCK74_27045</name>
</gene>
<dbReference type="Proteomes" id="UP001155483">
    <property type="component" value="Unassembled WGS sequence"/>
</dbReference>
<evidence type="ECO:0000313" key="2">
    <source>
        <dbReference type="Proteomes" id="UP001155483"/>
    </source>
</evidence>
<dbReference type="AlphaFoldDB" id="A0A9X2Y153"/>
<organism evidence="1 2">
    <name type="scientific">Paraflavisolibacter caeni</name>
    <dbReference type="NCBI Taxonomy" id="2982496"/>
    <lineage>
        <taxon>Bacteria</taxon>
        <taxon>Pseudomonadati</taxon>
        <taxon>Bacteroidota</taxon>
        <taxon>Chitinophagia</taxon>
        <taxon>Chitinophagales</taxon>
        <taxon>Chitinophagaceae</taxon>
        <taxon>Paraflavisolibacter</taxon>
    </lineage>
</organism>
<accession>A0A9X2Y153</accession>